<gene>
    <name evidence="1" type="ORF">LCGC14_2442400</name>
</gene>
<evidence type="ECO:0000313" key="1">
    <source>
        <dbReference type="EMBL" id="KKL21742.1"/>
    </source>
</evidence>
<dbReference type="EMBL" id="LAZR01037616">
    <property type="protein sequence ID" value="KKL21742.1"/>
    <property type="molecule type" value="Genomic_DNA"/>
</dbReference>
<protein>
    <submittedName>
        <fullName evidence="1">Uncharacterized protein</fullName>
    </submittedName>
</protein>
<comment type="caution">
    <text evidence="1">The sequence shown here is derived from an EMBL/GenBank/DDBJ whole genome shotgun (WGS) entry which is preliminary data.</text>
</comment>
<proteinExistence type="predicted"/>
<name>A0A0F9C626_9ZZZZ</name>
<sequence length="250" mass="27508">MRKRGTNVVIFLSFLILLIIPLVSAGVFSDLWGKITGYGTSGTTTVNITIGNAAPTIGFVEVIPDLTPNESWTNTTTFNFTATDTDGFTNINVSSAQGFFQRGAETTRSDLSCINWSQSVNDVNFTCTIGMWYFDEAGEWTINVTIRDNNQATAENSSTSFTYISLKAMVMSPIALGWPEINLPDTDTGANENITINNTGNAVNLNISITAYNLQGNETLTNIFLQKTSLLKMSQRDVVEQQWLMQHQPM</sequence>
<dbReference type="AlphaFoldDB" id="A0A0F9C626"/>
<reference evidence="1" key="1">
    <citation type="journal article" date="2015" name="Nature">
        <title>Complex archaea that bridge the gap between prokaryotes and eukaryotes.</title>
        <authorList>
            <person name="Spang A."/>
            <person name="Saw J.H."/>
            <person name="Jorgensen S.L."/>
            <person name="Zaremba-Niedzwiedzka K."/>
            <person name="Martijn J."/>
            <person name="Lind A.E."/>
            <person name="van Eijk R."/>
            <person name="Schleper C."/>
            <person name="Guy L."/>
            <person name="Ettema T.J."/>
        </authorList>
    </citation>
    <scope>NUCLEOTIDE SEQUENCE</scope>
</reference>
<organism evidence="1">
    <name type="scientific">marine sediment metagenome</name>
    <dbReference type="NCBI Taxonomy" id="412755"/>
    <lineage>
        <taxon>unclassified sequences</taxon>
        <taxon>metagenomes</taxon>
        <taxon>ecological metagenomes</taxon>
    </lineage>
</organism>
<accession>A0A0F9C626</accession>